<name>A0A5N6R9E0_9ROSI</name>
<feature type="transmembrane region" description="Helical" evidence="6">
    <location>
        <begin position="129"/>
        <end position="151"/>
    </location>
</feature>
<evidence type="ECO:0000256" key="7">
    <source>
        <dbReference type="SAM" id="MobiDB-lite"/>
    </source>
</evidence>
<dbReference type="GO" id="GO:0016020">
    <property type="term" value="C:membrane"/>
    <property type="evidence" value="ECO:0007669"/>
    <property type="project" value="UniProtKB-SubCell"/>
</dbReference>
<evidence type="ECO:0000259" key="8">
    <source>
        <dbReference type="Pfam" id="PF00892"/>
    </source>
</evidence>
<comment type="subcellular location">
    <subcellularLocation>
        <location evidence="1 6">Membrane</location>
        <topology evidence="1 6">Multi-pass membrane protein</topology>
    </subcellularLocation>
</comment>
<evidence type="ECO:0000313" key="9">
    <source>
        <dbReference type="EMBL" id="KAE8056735.1"/>
    </source>
</evidence>
<evidence type="ECO:0000256" key="4">
    <source>
        <dbReference type="ARBA" id="ARBA00022989"/>
    </source>
</evidence>
<dbReference type="Pfam" id="PF00892">
    <property type="entry name" value="EamA"/>
    <property type="match status" value="1"/>
</dbReference>
<dbReference type="OrthoDB" id="770296at2759"/>
<evidence type="ECO:0000313" key="10">
    <source>
        <dbReference type="Proteomes" id="UP000327013"/>
    </source>
</evidence>
<keyword evidence="3 6" id="KW-0812">Transmembrane</keyword>
<organism evidence="9 10">
    <name type="scientific">Carpinus fangiana</name>
    <dbReference type="NCBI Taxonomy" id="176857"/>
    <lineage>
        <taxon>Eukaryota</taxon>
        <taxon>Viridiplantae</taxon>
        <taxon>Streptophyta</taxon>
        <taxon>Embryophyta</taxon>
        <taxon>Tracheophyta</taxon>
        <taxon>Spermatophyta</taxon>
        <taxon>Magnoliopsida</taxon>
        <taxon>eudicotyledons</taxon>
        <taxon>Gunneridae</taxon>
        <taxon>Pentapetalae</taxon>
        <taxon>rosids</taxon>
        <taxon>fabids</taxon>
        <taxon>Fagales</taxon>
        <taxon>Betulaceae</taxon>
        <taxon>Carpinus</taxon>
    </lineage>
</organism>
<evidence type="ECO:0000256" key="3">
    <source>
        <dbReference type="ARBA" id="ARBA00022692"/>
    </source>
</evidence>
<evidence type="ECO:0000256" key="1">
    <source>
        <dbReference type="ARBA" id="ARBA00004141"/>
    </source>
</evidence>
<feature type="transmembrane region" description="Helical" evidence="6">
    <location>
        <begin position="65"/>
        <end position="89"/>
    </location>
</feature>
<dbReference type="Proteomes" id="UP000327013">
    <property type="component" value="Chromosome 5"/>
</dbReference>
<keyword evidence="5 6" id="KW-0472">Membrane</keyword>
<feature type="transmembrane region" description="Helical" evidence="6">
    <location>
        <begin position="101"/>
        <end position="123"/>
    </location>
</feature>
<dbReference type="InterPro" id="IPR030184">
    <property type="entry name" value="WAT1-related"/>
</dbReference>
<dbReference type="EMBL" id="CM017325">
    <property type="protein sequence ID" value="KAE8056735.1"/>
    <property type="molecule type" value="Genomic_DNA"/>
</dbReference>
<feature type="transmembrane region" description="Helical" evidence="6">
    <location>
        <begin position="186"/>
        <end position="207"/>
    </location>
</feature>
<proteinExistence type="inferred from homology"/>
<accession>A0A5N6R9E0</accession>
<evidence type="ECO:0000256" key="6">
    <source>
        <dbReference type="RuleBase" id="RU363077"/>
    </source>
</evidence>
<gene>
    <name evidence="9" type="ORF">FH972_013480</name>
</gene>
<feature type="transmembrane region" description="Helical" evidence="6">
    <location>
        <begin position="20"/>
        <end position="45"/>
    </location>
</feature>
<feature type="transmembrane region" description="Helical" evidence="6">
    <location>
        <begin position="160"/>
        <end position="180"/>
    </location>
</feature>
<feature type="region of interest" description="Disordered" evidence="7">
    <location>
        <begin position="228"/>
        <end position="249"/>
    </location>
</feature>
<keyword evidence="4 6" id="KW-1133">Transmembrane helix</keyword>
<dbReference type="PANTHER" id="PTHR31218">
    <property type="entry name" value="WAT1-RELATED PROTEIN"/>
    <property type="match status" value="1"/>
</dbReference>
<feature type="domain" description="EamA" evidence="8">
    <location>
        <begin position="66"/>
        <end position="205"/>
    </location>
</feature>
<protein>
    <recommendedName>
        <fullName evidence="6">WAT1-related protein</fullName>
    </recommendedName>
</protein>
<reference evidence="9 10" key="1">
    <citation type="submission" date="2019-06" db="EMBL/GenBank/DDBJ databases">
        <title>A chromosomal-level reference genome of Carpinus fangiana (Coryloideae, Betulaceae).</title>
        <authorList>
            <person name="Yang X."/>
            <person name="Wang Z."/>
            <person name="Zhang L."/>
            <person name="Hao G."/>
            <person name="Liu J."/>
            <person name="Yang Y."/>
        </authorList>
    </citation>
    <scope>NUCLEOTIDE SEQUENCE [LARGE SCALE GENOMIC DNA]</scope>
    <source>
        <strain evidence="9">Cfa_2016G</strain>
        <tissue evidence="9">Leaf</tissue>
    </source>
</reference>
<evidence type="ECO:0000256" key="5">
    <source>
        <dbReference type="ARBA" id="ARBA00023136"/>
    </source>
</evidence>
<feature type="compositionally biased region" description="Polar residues" evidence="7">
    <location>
        <begin position="228"/>
        <end position="241"/>
    </location>
</feature>
<dbReference type="InterPro" id="IPR037185">
    <property type="entry name" value="EmrE-like"/>
</dbReference>
<evidence type="ECO:0000256" key="2">
    <source>
        <dbReference type="ARBA" id="ARBA00007635"/>
    </source>
</evidence>
<comment type="similarity">
    <text evidence="2 6">Belongs to the drug/metabolite transporter (DMT) superfamily. Plant drug/metabolite exporter (P-DME) (TC 2.A.7.4) family.</text>
</comment>
<dbReference type="SUPFAM" id="SSF103481">
    <property type="entry name" value="Multidrug resistance efflux transporter EmrE"/>
    <property type="match status" value="1"/>
</dbReference>
<dbReference type="AlphaFoldDB" id="A0A5N6R9E0"/>
<keyword evidence="10" id="KW-1185">Reference proteome</keyword>
<dbReference type="GO" id="GO:0022857">
    <property type="term" value="F:transmembrane transporter activity"/>
    <property type="evidence" value="ECO:0007669"/>
    <property type="project" value="InterPro"/>
</dbReference>
<sequence length="249" mass="27237">MIPSIVFIMALIFRQENLTFWNIIGQAKIWGLLLSAAGALAVVLWKGPVVLTSMLVNIKGTSDSVLGSVMIIVGLLASSFWNILVGHVLQFYPAELSLTAMMNLFGTIQTAIISAFVISWSSWKLKWEGGLVLVTILLGGVVVTGLSYYVMMWAIKKKGVVFEAAFNPVLVVFLFLLQTFLLGNSIHLGSIVGGVFVILGLYLFLWAKANDMEKERTVADDSAYSPLSSTMKVEGKSSTILPTRKRVQQ</sequence>
<dbReference type="InterPro" id="IPR000620">
    <property type="entry name" value="EamA_dom"/>
</dbReference>